<evidence type="ECO:0000313" key="3">
    <source>
        <dbReference type="RefSeq" id="XP_020718343.2"/>
    </source>
</evidence>
<organism evidence="2 3">
    <name type="scientific">Bombus terrestris</name>
    <name type="common">Buff-tailed bumblebee</name>
    <name type="synonym">Apis terrestris</name>
    <dbReference type="NCBI Taxonomy" id="30195"/>
    <lineage>
        <taxon>Eukaryota</taxon>
        <taxon>Metazoa</taxon>
        <taxon>Ecdysozoa</taxon>
        <taxon>Arthropoda</taxon>
        <taxon>Hexapoda</taxon>
        <taxon>Insecta</taxon>
        <taxon>Pterygota</taxon>
        <taxon>Neoptera</taxon>
        <taxon>Endopterygota</taxon>
        <taxon>Hymenoptera</taxon>
        <taxon>Apocrita</taxon>
        <taxon>Aculeata</taxon>
        <taxon>Apoidea</taxon>
        <taxon>Anthophila</taxon>
        <taxon>Apidae</taxon>
        <taxon>Bombus</taxon>
        <taxon>Bombus</taxon>
    </lineage>
</organism>
<keyword evidence="2" id="KW-1185">Reference proteome</keyword>
<dbReference type="RefSeq" id="XP_020718343.2">
    <property type="nucleotide sequence ID" value="XM_020862684.2"/>
</dbReference>
<proteinExistence type="predicted"/>
<gene>
    <name evidence="3" type="primary">LOC110119212</name>
</gene>
<dbReference type="KEGG" id="bter:110119212"/>
<dbReference type="CTD" id="42373"/>
<evidence type="ECO:0000256" key="1">
    <source>
        <dbReference type="SAM" id="MobiDB-lite"/>
    </source>
</evidence>
<name>A0A9B7HZ91_BOMTE</name>
<reference evidence="3" key="1">
    <citation type="submission" date="2025-08" db="UniProtKB">
        <authorList>
            <consortium name="RefSeq"/>
        </authorList>
    </citation>
    <scope>IDENTIFICATION</scope>
</reference>
<protein>
    <submittedName>
        <fullName evidence="3">Uncharacterized protein LOC110119212</fullName>
    </submittedName>
</protein>
<dbReference type="Proteomes" id="UP000835206">
    <property type="component" value="Chromosome 4"/>
</dbReference>
<dbReference type="AlphaFoldDB" id="A0A9B7HZ91"/>
<sequence>FTDLCSVIDRKLIYRDAIHAEAMKKRGNYENKGGKGRQNEMNGPEDKKNEKNEVEKDVDNQGFSEWLRSNSGLEMMRLFVIANSILVFFTMGFPKMQEAMSILKEYYFGETE</sequence>
<dbReference type="GeneID" id="110119212"/>
<feature type="compositionally biased region" description="Basic and acidic residues" evidence="1">
    <location>
        <begin position="44"/>
        <end position="57"/>
    </location>
</feature>
<accession>A0A9B7HZ91</accession>
<feature type="non-terminal residue" evidence="3">
    <location>
        <position position="1"/>
    </location>
</feature>
<feature type="region of interest" description="Disordered" evidence="1">
    <location>
        <begin position="25"/>
        <end position="57"/>
    </location>
</feature>
<evidence type="ECO:0000313" key="2">
    <source>
        <dbReference type="Proteomes" id="UP000835206"/>
    </source>
</evidence>
<dbReference type="OrthoDB" id="8192535at2759"/>